<evidence type="ECO:0000256" key="8">
    <source>
        <dbReference type="RuleBase" id="RU361270"/>
    </source>
</evidence>
<keyword evidence="11" id="KW-1185">Reference proteome</keyword>
<dbReference type="EMBL" id="OOIP01000016">
    <property type="protein sequence ID" value="SPO39867.1"/>
    <property type="molecule type" value="Genomic_DNA"/>
</dbReference>
<dbReference type="PANTHER" id="PTHR10395">
    <property type="entry name" value="URICASE AND TRANSTHYRETIN-RELATED"/>
    <property type="match status" value="1"/>
</dbReference>
<dbReference type="InterPro" id="IPR023416">
    <property type="entry name" value="Transthyretin/HIU_hydrolase_d"/>
</dbReference>
<dbReference type="InterPro" id="IPR036817">
    <property type="entry name" value="Transthyretin/HIU_hydrolase_sf"/>
</dbReference>
<feature type="binding site" evidence="7">
    <location>
        <position position="48"/>
    </location>
    <ligand>
        <name>substrate</name>
    </ligand>
</feature>
<evidence type="ECO:0000256" key="7">
    <source>
        <dbReference type="PIRSR" id="PIRSR600895-51"/>
    </source>
</evidence>
<feature type="binding site" evidence="7">
    <location>
        <position position="8"/>
    </location>
    <ligand>
        <name>substrate</name>
    </ligand>
</feature>
<evidence type="ECO:0000256" key="5">
    <source>
        <dbReference type="ARBA" id="ARBA00022631"/>
    </source>
</evidence>
<sequence length="122" mass="13359">MGSPITCHVLDASLGRPASGITAILSRLSHDGQSATVISTGETNHDGRIPALVPDSAKEALQWSQGGTFRITFRTKEYFDRTGRQSFYPFVDVNFTIPANPEGHYHVPLLLSPFSYTTYRGS</sequence>
<dbReference type="InterPro" id="IPR014306">
    <property type="entry name" value="Hydroxyisourate_hydrolase"/>
</dbReference>
<proteinExistence type="inferred from homology"/>
<dbReference type="EC" id="3.5.2.17" evidence="8"/>
<evidence type="ECO:0000256" key="2">
    <source>
        <dbReference type="ARBA" id="ARBA00002704"/>
    </source>
</evidence>
<dbReference type="PANTHER" id="PTHR10395:SF7">
    <property type="entry name" value="5-HYDROXYISOURATE HYDROLASE"/>
    <property type="match status" value="1"/>
</dbReference>
<dbReference type="PRINTS" id="PR00189">
    <property type="entry name" value="TRNSTHYRETIN"/>
</dbReference>
<dbReference type="InterPro" id="IPR000895">
    <property type="entry name" value="Transthyretin/HIU_hydrolase"/>
</dbReference>
<feature type="domain" description="Transthyretin/hydroxyisourate hydrolase" evidence="9">
    <location>
        <begin position="3"/>
        <end position="121"/>
    </location>
</feature>
<dbReference type="OrthoDB" id="10265230at2759"/>
<dbReference type="NCBIfam" id="TIGR02962">
    <property type="entry name" value="hdxy_isourate"/>
    <property type="match status" value="1"/>
</dbReference>
<comment type="catalytic activity">
    <reaction evidence="1 8">
        <text>5-hydroxyisourate + H2O = 5-hydroxy-2-oxo-4-ureido-2,5-dihydro-1H-imidazole-5-carboxylate + H(+)</text>
        <dbReference type="Rhea" id="RHEA:23736"/>
        <dbReference type="ChEBI" id="CHEBI:15377"/>
        <dbReference type="ChEBI" id="CHEBI:15378"/>
        <dbReference type="ChEBI" id="CHEBI:18072"/>
        <dbReference type="ChEBI" id="CHEBI:58639"/>
        <dbReference type="EC" id="3.5.2.17"/>
    </reaction>
</comment>
<evidence type="ECO:0000259" key="9">
    <source>
        <dbReference type="SMART" id="SM00095"/>
    </source>
</evidence>
<evidence type="ECO:0000256" key="6">
    <source>
        <dbReference type="ARBA" id="ARBA00022801"/>
    </source>
</evidence>
<dbReference type="Proteomes" id="UP000323386">
    <property type="component" value="Unassembled WGS sequence"/>
</dbReference>
<keyword evidence="5 8" id="KW-0659">Purine metabolism</keyword>
<dbReference type="Gene3D" id="2.60.40.180">
    <property type="entry name" value="Transthyretin/hydroxyisourate hydrolase domain"/>
    <property type="match status" value="1"/>
</dbReference>
<dbReference type="AlphaFoldDB" id="A0A5C3F812"/>
<keyword evidence="6 8" id="KW-0378">Hydrolase</keyword>
<dbReference type="GO" id="GO:0006144">
    <property type="term" value="P:purine nucleobase metabolic process"/>
    <property type="evidence" value="ECO:0007669"/>
    <property type="project" value="UniProtKB-KW"/>
</dbReference>
<comment type="function">
    <text evidence="2">Catalyzes the hydrolysis of 5-hydroxyisourate (HIU) to 2-oxo-4-hydroxy-4-carboxy-5-ureidoimidazoline (OHCU).</text>
</comment>
<dbReference type="CDD" id="cd05822">
    <property type="entry name" value="TLP_HIUase"/>
    <property type="match status" value="1"/>
</dbReference>
<dbReference type="InterPro" id="IPR023419">
    <property type="entry name" value="Transthyretin_CS"/>
</dbReference>
<dbReference type="SMART" id="SM00095">
    <property type="entry name" value="TR_THY"/>
    <property type="match status" value="1"/>
</dbReference>
<accession>A0A5C3F812</accession>
<dbReference type="PROSITE" id="PS00769">
    <property type="entry name" value="TRANSTHYRETIN_2"/>
    <property type="match status" value="1"/>
</dbReference>
<evidence type="ECO:0000256" key="4">
    <source>
        <dbReference type="ARBA" id="ARBA00011881"/>
    </source>
</evidence>
<feature type="binding site" evidence="7">
    <location>
        <position position="119"/>
    </location>
    <ligand>
        <name>substrate</name>
    </ligand>
</feature>
<comment type="subunit">
    <text evidence="4 8">Homotetramer.</text>
</comment>
<comment type="similarity">
    <text evidence="3 8">Belongs to the transthyretin family. 5-hydroxyisourate hydrolase subfamily.</text>
</comment>
<dbReference type="Pfam" id="PF00576">
    <property type="entry name" value="Transthyretin"/>
    <property type="match status" value="1"/>
</dbReference>
<gene>
    <name evidence="10" type="ORF">PSFLO_05348</name>
</gene>
<evidence type="ECO:0000256" key="3">
    <source>
        <dbReference type="ARBA" id="ARBA00009850"/>
    </source>
</evidence>
<name>A0A5C3F812_9BASI</name>
<evidence type="ECO:0000256" key="1">
    <source>
        <dbReference type="ARBA" id="ARBA00001043"/>
    </source>
</evidence>
<evidence type="ECO:0000313" key="11">
    <source>
        <dbReference type="Proteomes" id="UP000323386"/>
    </source>
</evidence>
<dbReference type="GO" id="GO:0033971">
    <property type="term" value="F:hydroxyisourate hydrolase activity"/>
    <property type="evidence" value="ECO:0007669"/>
    <property type="project" value="UniProtKB-EC"/>
</dbReference>
<evidence type="ECO:0000313" key="10">
    <source>
        <dbReference type="EMBL" id="SPO39867.1"/>
    </source>
</evidence>
<reference evidence="10 11" key="1">
    <citation type="submission" date="2018-03" db="EMBL/GenBank/DDBJ databases">
        <authorList>
            <person name="Guldener U."/>
        </authorList>
    </citation>
    <scope>NUCLEOTIDE SEQUENCE [LARGE SCALE GENOMIC DNA]</scope>
    <source>
        <strain evidence="10 11">DAOM196992</strain>
    </source>
</reference>
<dbReference type="SUPFAM" id="SSF49472">
    <property type="entry name" value="Transthyretin (synonym: prealbumin)"/>
    <property type="match status" value="1"/>
</dbReference>
<protein>
    <recommendedName>
        <fullName evidence="8">5-hydroxyisourate hydrolase</fullName>
        <shortName evidence="8">HIU hydrolase</shortName>
        <shortName evidence="8">HIUHase</shortName>
        <ecNumber evidence="8">3.5.2.17</ecNumber>
    </recommendedName>
</protein>
<organism evidence="10 11">
    <name type="scientific">Pseudozyma flocculosa</name>
    <dbReference type="NCBI Taxonomy" id="84751"/>
    <lineage>
        <taxon>Eukaryota</taxon>
        <taxon>Fungi</taxon>
        <taxon>Dikarya</taxon>
        <taxon>Basidiomycota</taxon>
        <taxon>Ustilaginomycotina</taxon>
        <taxon>Ustilaginomycetes</taxon>
        <taxon>Ustilaginales</taxon>
        <taxon>Ustilaginaceae</taxon>
        <taxon>Pseudozyma</taxon>
    </lineage>
</organism>